<sequence length="110" mass="12560">MLSTLELTEYLLSKCNFKYVLTAKLNQGPLDRFFGKARQAACDNDHPDMPTFLQSYRMLSVYSLVKPPKYGNCEVIKEKLALDLPEFRNIFQKALPQLKAKLDGIIETGD</sequence>
<feature type="domain" description="Transposable element P transposase-like RNase H C-terminal" evidence="1">
    <location>
        <begin position="24"/>
        <end position="57"/>
    </location>
</feature>
<organism evidence="2 3">
    <name type="scientific">Haemaphysalis longicornis</name>
    <name type="common">Bush tick</name>
    <dbReference type="NCBI Taxonomy" id="44386"/>
    <lineage>
        <taxon>Eukaryota</taxon>
        <taxon>Metazoa</taxon>
        <taxon>Ecdysozoa</taxon>
        <taxon>Arthropoda</taxon>
        <taxon>Chelicerata</taxon>
        <taxon>Arachnida</taxon>
        <taxon>Acari</taxon>
        <taxon>Parasitiformes</taxon>
        <taxon>Ixodida</taxon>
        <taxon>Ixodoidea</taxon>
        <taxon>Ixodidae</taxon>
        <taxon>Haemaphysalinae</taxon>
        <taxon>Haemaphysalis</taxon>
    </lineage>
</organism>
<keyword evidence="3" id="KW-1185">Reference proteome</keyword>
<dbReference type="InterPro" id="IPR048367">
    <property type="entry name" value="TNP-like_RNaseH_C"/>
</dbReference>
<evidence type="ECO:0000313" key="3">
    <source>
        <dbReference type="Proteomes" id="UP000821853"/>
    </source>
</evidence>
<dbReference type="EMBL" id="JABSTR010000005">
    <property type="protein sequence ID" value="KAH9371326.1"/>
    <property type="molecule type" value="Genomic_DNA"/>
</dbReference>
<dbReference type="OMA" id="FQNDHAS"/>
<name>A0A9J6FYW8_HAELO</name>
<comment type="caution">
    <text evidence="2">The sequence shown here is derived from an EMBL/GenBank/DDBJ whole genome shotgun (WGS) entry which is preliminary data.</text>
</comment>
<reference evidence="2 3" key="1">
    <citation type="journal article" date="2020" name="Cell">
        <title>Large-Scale Comparative Analyses of Tick Genomes Elucidate Their Genetic Diversity and Vector Capacities.</title>
        <authorList>
            <consortium name="Tick Genome and Microbiome Consortium (TIGMIC)"/>
            <person name="Jia N."/>
            <person name="Wang J."/>
            <person name="Shi W."/>
            <person name="Du L."/>
            <person name="Sun Y."/>
            <person name="Zhan W."/>
            <person name="Jiang J.F."/>
            <person name="Wang Q."/>
            <person name="Zhang B."/>
            <person name="Ji P."/>
            <person name="Bell-Sakyi L."/>
            <person name="Cui X.M."/>
            <person name="Yuan T.T."/>
            <person name="Jiang B.G."/>
            <person name="Yang W.F."/>
            <person name="Lam T.T."/>
            <person name="Chang Q.C."/>
            <person name="Ding S.J."/>
            <person name="Wang X.J."/>
            <person name="Zhu J.G."/>
            <person name="Ruan X.D."/>
            <person name="Zhao L."/>
            <person name="Wei J.T."/>
            <person name="Ye R.Z."/>
            <person name="Que T.C."/>
            <person name="Du C.H."/>
            <person name="Zhou Y.H."/>
            <person name="Cheng J.X."/>
            <person name="Dai P.F."/>
            <person name="Guo W.B."/>
            <person name="Han X.H."/>
            <person name="Huang E.J."/>
            <person name="Li L.F."/>
            <person name="Wei W."/>
            <person name="Gao Y.C."/>
            <person name="Liu J.Z."/>
            <person name="Shao H.Z."/>
            <person name="Wang X."/>
            <person name="Wang C.C."/>
            <person name="Yang T.C."/>
            <person name="Huo Q.B."/>
            <person name="Li W."/>
            <person name="Chen H.Y."/>
            <person name="Chen S.E."/>
            <person name="Zhou L.G."/>
            <person name="Ni X.B."/>
            <person name="Tian J.H."/>
            <person name="Sheng Y."/>
            <person name="Liu T."/>
            <person name="Pan Y.S."/>
            <person name="Xia L.Y."/>
            <person name="Li J."/>
            <person name="Zhao F."/>
            <person name="Cao W.C."/>
        </authorList>
    </citation>
    <scope>NUCLEOTIDE SEQUENCE [LARGE SCALE GENOMIC DNA]</scope>
    <source>
        <strain evidence="2">HaeL-2018</strain>
    </source>
</reference>
<dbReference type="Proteomes" id="UP000821853">
    <property type="component" value="Chromosome 3"/>
</dbReference>
<dbReference type="OrthoDB" id="6505425at2759"/>
<evidence type="ECO:0000259" key="1">
    <source>
        <dbReference type="Pfam" id="PF21789"/>
    </source>
</evidence>
<dbReference type="AlphaFoldDB" id="A0A9J6FYW8"/>
<dbReference type="Pfam" id="PF21789">
    <property type="entry name" value="TNP-like_RNaseH_C"/>
    <property type="match status" value="1"/>
</dbReference>
<dbReference type="VEuPathDB" id="VectorBase:HLOH_064587"/>
<gene>
    <name evidence="2" type="ORF">HPB48_013719</name>
</gene>
<evidence type="ECO:0000313" key="2">
    <source>
        <dbReference type="EMBL" id="KAH9371326.1"/>
    </source>
</evidence>
<proteinExistence type="predicted"/>
<accession>A0A9J6FYW8</accession>
<protein>
    <recommendedName>
        <fullName evidence="1">Transposable element P transposase-like RNase H C-terminal domain-containing protein</fullName>
    </recommendedName>
</protein>